<dbReference type="Gene3D" id="1.10.10.10">
    <property type="entry name" value="Winged helix-like DNA-binding domain superfamily/Winged helix DNA-binding domain"/>
    <property type="match status" value="1"/>
</dbReference>
<dbReference type="NCBIfam" id="NF040786">
    <property type="entry name" value="LysR_Sec_metab"/>
    <property type="match status" value="1"/>
</dbReference>
<organism evidence="6 7">
    <name type="scientific">Dissulfurirhabdus thermomarina</name>
    <dbReference type="NCBI Taxonomy" id="1765737"/>
    <lineage>
        <taxon>Bacteria</taxon>
        <taxon>Deltaproteobacteria</taxon>
        <taxon>Dissulfurirhabdaceae</taxon>
        <taxon>Dissulfurirhabdus</taxon>
    </lineage>
</organism>
<dbReference type="PANTHER" id="PTHR30126:SF40">
    <property type="entry name" value="HTH-TYPE TRANSCRIPTIONAL REGULATOR GLTR"/>
    <property type="match status" value="1"/>
</dbReference>
<keyword evidence="7" id="KW-1185">Reference proteome</keyword>
<sequence length="299" mass="33134">MIEMRQVQVFLAVWRLRSFSRAAEAVHLTQPTVSGHIAALEDHLGARLFDRSGREVTPTKAGALFYPYARQIWRLQGQAEREMALFAGQEKGTLEIGGSNIPGQYILPGLIGAFRRTRPKVGISLTVGDTRSITAAVAEGDLELGVVGARLNRSELHYESFLEDRLVLVVPPDHPLADAPRVTPDDLARFPVVTRERGSGTRIAAERALEQAGDVIRRLEVVAELGSTEAVRQAVKAGLGCAVVSRRAVEDDVRNGLLAIREIDGVDLRRRFFLVRHRKRTLSPVAEAFYDFLLRRREG</sequence>
<comment type="similarity">
    <text evidence="1">Belongs to the LysR transcriptional regulatory family.</text>
</comment>
<dbReference type="Pfam" id="PF03466">
    <property type="entry name" value="LysR_substrate"/>
    <property type="match status" value="1"/>
</dbReference>
<evidence type="ECO:0000256" key="2">
    <source>
        <dbReference type="ARBA" id="ARBA00023015"/>
    </source>
</evidence>
<keyword evidence="2" id="KW-0805">Transcription regulation</keyword>
<reference evidence="6 7" key="1">
    <citation type="submission" date="2020-02" db="EMBL/GenBank/DDBJ databases">
        <title>Comparative genomics of sulfur disproportionating microorganisms.</title>
        <authorList>
            <person name="Ward L.M."/>
            <person name="Bertran E."/>
            <person name="Johnston D.T."/>
        </authorList>
    </citation>
    <scope>NUCLEOTIDE SEQUENCE [LARGE SCALE GENOMIC DNA]</scope>
    <source>
        <strain evidence="6 7">DSM 100025</strain>
    </source>
</reference>
<comment type="caution">
    <text evidence="6">The sequence shown here is derived from an EMBL/GenBank/DDBJ whole genome shotgun (WGS) entry which is preliminary data.</text>
</comment>
<keyword evidence="3" id="KW-0238">DNA-binding</keyword>
<dbReference type="InterPro" id="IPR000847">
    <property type="entry name" value="LysR_HTH_N"/>
</dbReference>
<dbReference type="GO" id="GO:0000976">
    <property type="term" value="F:transcription cis-regulatory region binding"/>
    <property type="evidence" value="ECO:0007669"/>
    <property type="project" value="TreeGrafter"/>
</dbReference>
<proteinExistence type="inferred from homology"/>
<dbReference type="Proteomes" id="UP000469346">
    <property type="component" value="Unassembled WGS sequence"/>
</dbReference>
<dbReference type="PRINTS" id="PR00039">
    <property type="entry name" value="HTHLYSR"/>
</dbReference>
<keyword evidence="4" id="KW-0804">Transcription</keyword>
<gene>
    <name evidence="6" type="ORF">G3N55_11815</name>
</gene>
<evidence type="ECO:0000259" key="5">
    <source>
        <dbReference type="PROSITE" id="PS50931"/>
    </source>
</evidence>
<evidence type="ECO:0000256" key="3">
    <source>
        <dbReference type="ARBA" id="ARBA00023125"/>
    </source>
</evidence>
<dbReference type="PANTHER" id="PTHR30126">
    <property type="entry name" value="HTH-TYPE TRANSCRIPTIONAL REGULATOR"/>
    <property type="match status" value="1"/>
</dbReference>
<evidence type="ECO:0000256" key="1">
    <source>
        <dbReference type="ARBA" id="ARBA00009437"/>
    </source>
</evidence>
<dbReference type="SUPFAM" id="SSF46785">
    <property type="entry name" value="Winged helix' DNA-binding domain"/>
    <property type="match status" value="1"/>
</dbReference>
<accession>A0A6N9TQH2</accession>
<name>A0A6N9TQH2_DISTH</name>
<dbReference type="EMBL" id="JAAGRR010000195">
    <property type="protein sequence ID" value="NDY43521.1"/>
    <property type="molecule type" value="Genomic_DNA"/>
</dbReference>
<dbReference type="GO" id="GO:0003700">
    <property type="term" value="F:DNA-binding transcription factor activity"/>
    <property type="evidence" value="ECO:0007669"/>
    <property type="project" value="InterPro"/>
</dbReference>
<dbReference type="CDD" id="cd08420">
    <property type="entry name" value="PBP2_CysL_like"/>
    <property type="match status" value="1"/>
</dbReference>
<dbReference type="Gene3D" id="3.40.190.290">
    <property type="match status" value="1"/>
</dbReference>
<dbReference type="SUPFAM" id="SSF53850">
    <property type="entry name" value="Periplasmic binding protein-like II"/>
    <property type="match status" value="1"/>
</dbReference>
<dbReference type="PROSITE" id="PS50931">
    <property type="entry name" value="HTH_LYSR"/>
    <property type="match status" value="1"/>
</dbReference>
<dbReference type="InterPro" id="IPR036390">
    <property type="entry name" value="WH_DNA-bd_sf"/>
</dbReference>
<dbReference type="InterPro" id="IPR047788">
    <property type="entry name" value="LysR-like_Sec_metab"/>
</dbReference>
<dbReference type="AlphaFoldDB" id="A0A6N9TQH2"/>
<evidence type="ECO:0000256" key="4">
    <source>
        <dbReference type="ARBA" id="ARBA00023163"/>
    </source>
</evidence>
<feature type="domain" description="HTH lysR-type" evidence="5">
    <location>
        <begin position="2"/>
        <end position="59"/>
    </location>
</feature>
<protein>
    <submittedName>
        <fullName evidence="6">LysR family transcriptional regulator</fullName>
    </submittedName>
</protein>
<evidence type="ECO:0000313" key="6">
    <source>
        <dbReference type="EMBL" id="NDY43521.1"/>
    </source>
</evidence>
<dbReference type="FunFam" id="1.10.10.10:FF:000001">
    <property type="entry name" value="LysR family transcriptional regulator"/>
    <property type="match status" value="1"/>
</dbReference>
<evidence type="ECO:0000313" key="7">
    <source>
        <dbReference type="Proteomes" id="UP000469346"/>
    </source>
</evidence>
<dbReference type="InterPro" id="IPR036388">
    <property type="entry name" value="WH-like_DNA-bd_sf"/>
</dbReference>
<dbReference type="InterPro" id="IPR005119">
    <property type="entry name" value="LysR_subst-bd"/>
</dbReference>
<dbReference type="Pfam" id="PF00126">
    <property type="entry name" value="HTH_1"/>
    <property type="match status" value="1"/>
</dbReference>